<comment type="caution">
    <text evidence="2">The sequence shown here is derived from an EMBL/GenBank/DDBJ whole genome shotgun (WGS) entry which is preliminary data.</text>
</comment>
<dbReference type="EMBL" id="CAJNOJ010000437">
    <property type="protein sequence ID" value="CAF1448099.1"/>
    <property type="molecule type" value="Genomic_DNA"/>
</dbReference>
<evidence type="ECO:0000313" key="1">
    <source>
        <dbReference type="EMBL" id="CAF1371738.1"/>
    </source>
</evidence>
<dbReference type="Proteomes" id="UP000663828">
    <property type="component" value="Unassembled WGS sequence"/>
</dbReference>
<accession>A0A815PDM8</accession>
<sequence length="93" mass="10448">MAAESFMAKNEFGKVSALCIYVLDNAAELLILPIATLVIARIDQNTKIDIYEIELPFITGKRAEDLNVALDDWDPDDQAVVDILHVLLAMRFR</sequence>
<dbReference type="EMBL" id="CAJNOR010003050">
    <property type="protein sequence ID" value="CAF1371738.1"/>
    <property type="molecule type" value="Genomic_DNA"/>
</dbReference>
<reference evidence="2" key="1">
    <citation type="submission" date="2021-02" db="EMBL/GenBank/DDBJ databases">
        <authorList>
            <person name="Nowell W R."/>
        </authorList>
    </citation>
    <scope>NUCLEOTIDE SEQUENCE</scope>
</reference>
<organism evidence="2 4">
    <name type="scientific">Adineta ricciae</name>
    <name type="common">Rotifer</name>
    <dbReference type="NCBI Taxonomy" id="249248"/>
    <lineage>
        <taxon>Eukaryota</taxon>
        <taxon>Metazoa</taxon>
        <taxon>Spiralia</taxon>
        <taxon>Gnathifera</taxon>
        <taxon>Rotifera</taxon>
        <taxon>Eurotatoria</taxon>
        <taxon>Bdelloidea</taxon>
        <taxon>Adinetida</taxon>
        <taxon>Adinetidae</taxon>
        <taxon>Adineta</taxon>
    </lineage>
</organism>
<name>A0A815PDM8_ADIRI</name>
<evidence type="ECO:0000313" key="4">
    <source>
        <dbReference type="Proteomes" id="UP000663852"/>
    </source>
</evidence>
<dbReference type="AlphaFoldDB" id="A0A815PDM8"/>
<evidence type="ECO:0000313" key="2">
    <source>
        <dbReference type="EMBL" id="CAF1448099.1"/>
    </source>
</evidence>
<evidence type="ECO:0000313" key="3">
    <source>
        <dbReference type="Proteomes" id="UP000663828"/>
    </source>
</evidence>
<gene>
    <name evidence="2" type="ORF">EDS130_LOCUS39340</name>
    <name evidence="1" type="ORF">XAT740_LOCUS32579</name>
</gene>
<dbReference type="Proteomes" id="UP000663852">
    <property type="component" value="Unassembled WGS sequence"/>
</dbReference>
<keyword evidence="3" id="KW-1185">Reference proteome</keyword>
<protein>
    <submittedName>
        <fullName evidence="2">Uncharacterized protein</fullName>
    </submittedName>
</protein>
<proteinExistence type="predicted"/>